<dbReference type="STRING" id="560819.SAMN05428998_12755"/>
<feature type="transmembrane region" description="Helical" evidence="11">
    <location>
        <begin position="12"/>
        <end position="33"/>
    </location>
</feature>
<dbReference type="RefSeq" id="WP_085125399.1">
    <property type="nucleotide sequence ID" value="NZ_FWZX01000027.1"/>
</dbReference>
<feature type="region of interest" description="Disordered" evidence="10">
    <location>
        <begin position="487"/>
        <end position="527"/>
    </location>
</feature>
<protein>
    <recommendedName>
        <fullName evidence="9">Flagellar M-ring protein</fullName>
    </recommendedName>
</protein>
<dbReference type="GO" id="GO:0009431">
    <property type="term" value="C:bacterial-type flagellum basal body, MS ring"/>
    <property type="evidence" value="ECO:0007669"/>
    <property type="project" value="InterPro"/>
</dbReference>
<keyword evidence="8 9" id="KW-0975">Bacterial flagellum</keyword>
<evidence type="ECO:0000256" key="1">
    <source>
        <dbReference type="ARBA" id="ARBA00004117"/>
    </source>
</evidence>
<evidence type="ECO:0000313" key="14">
    <source>
        <dbReference type="EMBL" id="SMF67650.1"/>
    </source>
</evidence>
<organism evidence="14 15">
    <name type="scientific">Tistlia consotensis USBA 355</name>
    <dbReference type="NCBI Taxonomy" id="560819"/>
    <lineage>
        <taxon>Bacteria</taxon>
        <taxon>Pseudomonadati</taxon>
        <taxon>Pseudomonadota</taxon>
        <taxon>Alphaproteobacteria</taxon>
        <taxon>Rhodospirillales</taxon>
        <taxon>Rhodovibrionaceae</taxon>
        <taxon>Tistlia</taxon>
    </lineage>
</organism>
<evidence type="ECO:0000256" key="8">
    <source>
        <dbReference type="ARBA" id="ARBA00023143"/>
    </source>
</evidence>
<evidence type="ECO:0000256" key="11">
    <source>
        <dbReference type="SAM" id="Phobius"/>
    </source>
</evidence>
<dbReference type="Gene3D" id="3.30.300.30">
    <property type="match status" value="1"/>
</dbReference>
<name>A0A1Y6CID8_9PROT</name>
<dbReference type="EMBL" id="FWZX01000027">
    <property type="protein sequence ID" value="SMF67650.1"/>
    <property type="molecule type" value="Genomic_DNA"/>
</dbReference>
<evidence type="ECO:0000256" key="10">
    <source>
        <dbReference type="SAM" id="MobiDB-lite"/>
    </source>
</evidence>
<proteinExistence type="inferred from homology"/>
<dbReference type="InterPro" id="IPR045851">
    <property type="entry name" value="AMP-bd_C_sf"/>
</dbReference>
<sequence length="583" mass="62199">MNSFFDTLRGLGPLRIGLMVGVAAAILAFFIYFTGRMTSPDMQLLYGDLDPAEGSKIVTELEAEGVQYQLAGGGTRILVPSEDVARVRMQMAGKGLPSGGSIGYEIFDQSEGLGSSSFLQNINHVRALEGELARTIRSIEGVHQARVHLVLPQRELFSRERNKPSASIVLTMQGARRLSSEQVAAIQQLVAAAVPEMQPDEVAVIDDQGNLLARNRFGDNAFSAGNAQEMRANMEGRLATQIEQLLERSVGVGNVRAEVSAELDFDRVTENSEIYDPDGQVVRSTQTVEENSKDNQGGEQAVTVNSNLPDANLPQLGSSGTASTTNRTEETVNYEISRTVKTHVRESGVVRRLTVAVLVNGTYAPDASGKMVYQPRSADELKKLAALAKNAAGIDTARGDTLEIANLQFASTSDAVGTPAPDGVLLGFDQRQIMRMAEMLVLGIVAVLVLLLVIRPLVGRMMERQMVVAGDMGGLLAGEAQGGAIAGPGGAGRPALTGPSGQPGLLSGPDSGRRGSTAIATQTGGGLPDEFGRLGEHDIEQMIDISKVEGRVRASSIRKISEIVEKHPEEAVSIVRNWLYQET</sequence>
<evidence type="ECO:0000256" key="6">
    <source>
        <dbReference type="ARBA" id="ARBA00022989"/>
    </source>
</evidence>
<accession>A0A1Y6CID8</accession>
<keyword evidence="7 11" id="KW-0472">Membrane</keyword>
<dbReference type="Pfam" id="PF08345">
    <property type="entry name" value="YscJ_FliF_C"/>
    <property type="match status" value="1"/>
</dbReference>
<dbReference type="NCBIfam" id="TIGR00206">
    <property type="entry name" value="fliF"/>
    <property type="match status" value="1"/>
</dbReference>
<evidence type="ECO:0000256" key="7">
    <source>
        <dbReference type="ARBA" id="ARBA00023136"/>
    </source>
</evidence>
<dbReference type="AlphaFoldDB" id="A0A1Y6CID8"/>
<keyword evidence="6 11" id="KW-1133">Transmembrane helix</keyword>
<evidence type="ECO:0000259" key="12">
    <source>
        <dbReference type="Pfam" id="PF01514"/>
    </source>
</evidence>
<dbReference type="InterPro" id="IPR000067">
    <property type="entry name" value="FlgMring_FliF"/>
</dbReference>
<keyword evidence="14" id="KW-0969">Cilium</keyword>
<evidence type="ECO:0000313" key="15">
    <source>
        <dbReference type="Proteomes" id="UP000192917"/>
    </source>
</evidence>
<evidence type="ECO:0000256" key="4">
    <source>
        <dbReference type="ARBA" id="ARBA00022475"/>
    </source>
</evidence>
<gene>
    <name evidence="14" type="ORF">SAMN05428998_12755</name>
</gene>
<dbReference type="GO" id="GO:0071973">
    <property type="term" value="P:bacterial-type flagellum-dependent cell motility"/>
    <property type="evidence" value="ECO:0007669"/>
    <property type="project" value="InterPro"/>
</dbReference>
<feature type="domain" description="Flagellar M-ring C-terminal" evidence="13">
    <location>
        <begin position="246"/>
        <end position="409"/>
    </location>
</feature>
<dbReference type="PANTHER" id="PTHR30046:SF0">
    <property type="entry name" value="FLAGELLAR M-RING PROTEIN"/>
    <property type="match status" value="1"/>
</dbReference>
<feature type="region of interest" description="Disordered" evidence="10">
    <location>
        <begin position="286"/>
        <end position="330"/>
    </location>
</feature>
<dbReference type="InterPro" id="IPR043427">
    <property type="entry name" value="YscJ/FliF"/>
</dbReference>
<keyword evidence="4" id="KW-1003">Cell membrane</keyword>
<reference evidence="14 15" key="1">
    <citation type="submission" date="2017-04" db="EMBL/GenBank/DDBJ databases">
        <authorList>
            <person name="Afonso C.L."/>
            <person name="Miller P.J."/>
            <person name="Scott M.A."/>
            <person name="Spackman E."/>
            <person name="Goraichik I."/>
            <person name="Dimitrov K.M."/>
            <person name="Suarez D.L."/>
            <person name="Swayne D.E."/>
        </authorList>
    </citation>
    <scope>NUCLEOTIDE SEQUENCE [LARGE SCALE GENOMIC DNA]</scope>
    <source>
        <strain evidence="14 15">USBA 355</strain>
    </source>
</reference>
<keyword evidence="14" id="KW-0282">Flagellum</keyword>
<evidence type="ECO:0000259" key="13">
    <source>
        <dbReference type="Pfam" id="PF08345"/>
    </source>
</evidence>
<keyword evidence="14" id="KW-0966">Cell projection</keyword>
<dbReference type="Proteomes" id="UP000192917">
    <property type="component" value="Unassembled WGS sequence"/>
</dbReference>
<keyword evidence="15" id="KW-1185">Reference proteome</keyword>
<dbReference type="Pfam" id="PF01514">
    <property type="entry name" value="YscJ_FliF"/>
    <property type="match status" value="1"/>
</dbReference>
<dbReference type="PIRSF" id="PIRSF004862">
    <property type="entry name" value="FliF"/>
    <property type="match status" value="1"/>
</dbReference>
<feature type="compositionally biased region" description="Low complexity" evidence="10">
    <location>
        <begin position="493"/>
        <end position="510"/>
    </location>
</feature>
<dbReference type="GO" id="GO:0003774">
    <property type="term" value="F:cytoskeletal motor activity"/>
    <property type="evidence" value="ECO:0007669"/>
    <property type="project" value="InterPro"/>
</dbReference>
<feature type="transmembrane region" description="Helical" evidence="11">
    <location>
        <begin position="439"/>
        <end position="458"/>
    </location>
</feature>
<evidence type="ECO:0000256" key="9">
    <source>
        <dbReference type="PIRNR" id="PIRNR004862"/>
    </source>
</evidence>
<feature type="domain" description="Flagellar M-ring N-terminal" evidence="12">
    <location>
        <begin position="38"/>
        <end position="213"/>
    </location>
</feature>
<comment type="similarity">
    <text evidence="3 9">Belongs to the FliF family.</text>
</comment>
<evidence type="ECO:0000256" key="3">
    <source>
        <dbReference type="ARBA" id="ARBA00007971"/>
    </source>
</evidence>
<dbReference type="PRINTS" id="PR01009">
    <property type="entry name" value="FLGMRINGFLIF"/>
</dbReference>
<evidence type="ECO:0000256" key="2">
    <source>
        <dbReference type="ARBA" id="ARBA00004651"/>
    </source>
</evidence>
<keyword evidence="5 11" id="KW-0812">Transmembrane</keyword>
<dbReference type="InterPro" id="IPR013556">
    <property type="entry name" value="Flag_M-ring_C"/>
</dbReference>
<feature type="compositionally biased region" description="Polar residues" evidence="10">
    <location>
        <begin position="286"/>
        <end position="326"/>
    </location>
</feature>
<evidence type="ECO:0000256" key="5">
    <source>
        <dbReference type="ARBA" id="ARBA00022692"/>
    </source>
</evidence>
<dbReference type="GO" id="GO:0005886">
    <property type="term" value="C:plasma membrane"/>
    <property type="evidence" value="ECO:0007669"/>
    <property type="project" value="UniProtKB-SubCell"/>
</dbReference>
<dbReference type="InterPro" id="IPR006182">
    <property type="entry name" value="FliF_N_dom"/>
</dbReference>
<comment type="subcellular location">
    <subcellularLocation>
        <location evidence="1 9">Bacterial flagellum basal body</location>
    </subcellularLocation>
    <subcellularLocation>
        <location evidence="2">Cell membrane</location>
        <topology evidence="2">Multi-pass membrane protein</topology>
    </subcellularLocation>
</comment>
<comment type="function">
    <text evidence="9">The M ring may be actively involved in energy transduction.</text>
</comment>
<dbReference type="PANTHER" id="PTHR30046">
    <property type="entry name" value="FLAGELLAR M-RING PROTEIN"/>
    <property type="match status" value="1"/>
</dbReference>